<evidence type="ECO:0000313" key="10">
    <source>
        <dbReference type="EMBL" id="KAG5271041.1"/>
    </source>
</evidence>
<dbReference type="SMART" id="SM00134">
    <property type="entry name" value="LU"/>
    <property type="match status" value="2"/>
</dbReference>
<name>A0AAV6GBX4_9TELE</name>
<dbReference type="Pfam" id="PF00021">
    <property type="entry name" value="UPAR_LY6"/>
    <property type="match status" value="1"/>
</dbReference>
<evidence type="ECO:0000256" key="3">
    <source>
        <dbReference type="ARBA" id="ARBA00022475"/>
    </source>
</evidence>
<dbReference type="GO" id="GO:0005576">
    <property type="term" value="C:extracellular region"/>
    <property type="evidence" value="ECO:0007669"/>
    <property type="project" value="UniProtKB-SubCell"/>
</dbReference>
<accession>A0AAV6GBX4</accession>
<keyword evidence="11" id="KW-1185">Reference proteome</keyword>
<dbReference type="InterPro" id="IPR050918">
    <property type="entry name" value="CNF-like_PLA2_Inhibitor"/>
</dbReference>
<feature type="domain" description="UPAR/Ly6" evidence="9">
    <location>
        <begin position="123"/>
        <end position="204"/>
    </location>
</feature>
<dbReference type="PROSITE" id="PS00983">
    <property type="entry name" value="LY6_UPAR"/>
    <property type="match status" value="1"/>
</dbReference>
<sequence>MSFNLLAVKMVIGVTFVIMSLLFSQAKGLECITCVSASGSCTGSSLQCPSVLGSCASITVASFVGNSKIAEANAKSCFPNDQCVNGSLNSGSVRLTISTLCCNTDNCNTGAPAAVVNNMANRRQCFTCGLTNCSSTLQCLGNEDRCFTASVDIAGQSTTVKGCATRAVCSGVFASQLAMPGDVSCCEGNLCNSAWSAGHSVLLLFWPLVSALLLY</sequence>
<dbReference type="InterPro" id="IPR045860">
    <property type="entry name" value="Snake_toxin-like_sf"/>
</dbReference>
<dbReference type="Proteomes" id="UP000823561">
    <property type="component" value="Chromosome 13"/>
</dbReference>
<keyword evidence="5 8" id="KW-0732">Signal</keyword>
<organism evidence="10 11">
    <name type="scientific">Alosa alosa</name>
    <name type="common">allis shad</name>
    <dbReference type="NCBI Taxonomy" id="278164"/>
    <lineage>
        <taxon>Eukaryota</taxon>
        <taxon>Metazoa</taxon>
        <taxon>Chordata</taxon>
        <taxon>Craniata</taxon>
        <taxon>Vertebrata</taxon>
        <taxon>Euteleostomi</taxon>
        <taxon>Actinopterygii</taxon>
        <taxon>Neopterygii</taxon>
        <taxon>Teleostei</taxon>
        <taxon>Clupei</taxon>
        <taxon>Clupeiformes</taxon>
        <taxon>Clupeoidei</taxon>
        <taxon>Clupeidae</taxon>
        <taxon>Alosa</taxon>
    </lineage>
</organism>
<evidence type="ECO:0000256" key="4">
    <source>
        <dbReference type="ARBA" id="ARBA00022525"/>
    </source>
</evidence>
<comment type="subcellular location">
    <subcellularLocation>
        <location evidence="1">Cell membrane</location>
    </subcellularLocation>
    <subcellularLocation>
        <location evidence="2">Secreted</location>
    </subcellularLocation>
</comment>
<dbReference type="GO" id="GO:0005886">
    <property type="term" value="C:plasma membrane"/>
    <property type="evidence" value="ECO:0007669"/>
    <property type="project" value="UniProtKB-SubCell"/>
</dbReference>
<dbReference type="Pfam" id="PF00087">
    <property type="entry name" value="Toxin_TOLIP"/>
    <property type="match status" value="1"/>
</dbReference>
<dbReference type="EMBL" id="JADWDJ010000013">
    <property type="protein sequence ID" value="KAG5271041.1"/>
    <property type="molecule type" value="Genomic_DNA"/>
</dbReference>
<dbReference type="PANTHER" id="PTHR20914:SF9">
    <property type="entry name" value="COILED, ISOFORM A"/>
    <property type="match status" value="1"/>
</dbReference>
<dbReference type="InterPro" id="IPR018363">
    <property type="entry name" value="CD59_antigen_CS"/>
</dbReference>
<keyword evidence="3" id="KW-1003">Cell membrane</keyword>
<evidence type="ECO:0000256" key="7">
    <source>
        <dbReference type="ARBA" id="ARBA00023180"/>
    </source>
</evidence>
<protein>
    <recommendedName>
        <fullName evidence="9">UPAR/Ly6 domain-containing protein</fullName>
    </recommendedName>
</protein>
<evidence type="ECO:0000256" key="2">
    <source>
        <dbReference type="ARBA" id="ARBA00004613"/>
    </source>
</evidence>
<dbReference type="AlphaFoldDB" id="A0AAV6GBX4"/>
<keyword evidence="7" id="KW-0325">Glycoprotein</keyword>
<comment type="caution">
    <text evidence="10">The sequence shown here is derived from an EMBL/GenBank/DDBJ whole genome shotgun (WGS) entry which is preliminary data.</text>
</comment>
<evidence type="ECO:0000256" key="8">
    <source>
        <dbReference type="SAM" id="SignalP"/>
    </source>
</evidence>
<evidence type="ECO:0000256" key="6">
    <source>
        <dbReference type="ARBA" id="ARBA00023136"/>
    </source>
</evidence>
<proteinExistence type="predicted"/>
<dbReference type="PANTHER" id="PTHR20914">
    <property type="entry name" value="LY6/PLAUR DOMAIN-CONTAINING PROTEIN 8"/>
    <property type="match status" value="1"/>
</dbReference>
<dbReference type="SUPFAM" id="SSF57302">
    <property type="entry name" value="Snake toxin-like"/>
    <property type="match status" value="2"/>
</dbReference>
<feature type="chain" id="PRO_5043394820" description="UPAR/Ly6 domain-containing protein" evidence="8">
    <location>
        <begin position="29"/>
        <end position="215"/>
    </location>
</feature>
<gene>
    <name evidence="10" type="ORF">AALO_G00175200</name>
</gene>
<dbReference type="InterPro" id="IPR016054">
    <property type="entry name" value="LY6_UPA_recep-like"/>
</dbReference>
<evidence type="ECO:0000256" key="5">
    <source>
        <dbReference type="ARBA" id="ARBA00022729"/>
    </source>
</evidence>
<dbReference type="Gene3D" id="2.10.60.10">
    <property type="entry name" value="CD59"/>
    <property type="match status" value="2"/>
</dbReference>
<keyword evidence="4" id="KW-0964">Secreted</keyword>
<feature type="signal peptide" evidence="8">
    <location>
        <begin position="1"/>
        <end position="28"/>
    </location>
</feature>
<evidence type="ECO:0000256" key="1">
    <source>
        <dbReference type="ARBA" id="ARBA00004236"/>
    </source>
</evidence>
<evidence type="ECO:0000313" key="11">
    <source>
        <dbReference type="Proteomes" id="UP000823561"/>
    </source>
</evidence>
<feature type="domain" description="UPAR/Ly6" evidence="9">
    <location>
        <begin position="29"/>
        <end position="117"/>
    </location>
</feature>
<keyword evidence="6" id="KW-0472">Membrane</keyword>
<dbReference type="InterPro" id="IPR035076">
    <property type="entry name" value="Toxin/TOLIP"/>
</dbReference>
<evidence type="ECO:0000259" key="9">
    <source>
        <dbReference type="SMART" id="SM00134"/>
    </source>
</evidence>
<reference evidence="10" key="1">
    <citation type="submission" date="2020-10" db="EMBL/GenBank/DDBJ databases">
        <title>Chromosome-scale genome assembly of the Allis shad, Alosa alosa.</title>
        <authorList>
            <person name="Margot Z."/>
            <person name="Christophe K."/>
            <person name="Cabau C."/>
            <person name="Louis A."/>
            <person name="Berthelot C."/>
            <person name="Parey E."/>
            <person name="Roest Crollius H."/>
            <person name="Montfort J."/>
            <person name="Robinson-Rechavi M."/>
            <person name="Bucao C."/>
            <person name="Bouchez O."/>
            <person name="Gislard M."/>
            <person name="Lluch J."/>
            <person name="Milhes M."/>
            <person name="Lampietro C."/>
            <person name="Lopez Roques C."/>
            <person name="Donnadieu C."/>
            <person name="Braasch I."/>
            <person name="Desvignes T."/>
            <person name="Postlethwait J."/>
            <person name="Bobe J."/>
            <person name="Guiguen Y."/>
        </authorList>
    </citation>
    <scope>NUCLEOTIDE SEQUENCE</scope>
    <source>
        <strain evidence="10">M-15738</strain>
        <tissue evidence="10">Blood</tissue>
    </source>
</reference>